<dbReference type="eggNOG" id="COG4372">
    <property type="taxonomic scope" value="Bacteria"/>
</dbReference>
<reference evidence="1 2" key="1">
    <citation type="submission" date="2011-01" db="EMBL/GenBank/DDBJ databases">
        <authorList>
            <person name="Muzny D."/>
            <person name="Qin X."/>
            <person name="Deng J."/>
            <person name="Jiang H."/>
            <person name="Liu Y."/>
            <person name="Qu J."/>
            <person name="Song X.-Z."/>
            <person name="Zhang L."/>
            <person name="Thornton R."/>
            <person name="Coyle M."/>
            <person name="Francisco L."/>
            <person name="Jackson L."/>
            <person name="Javaid M."/>
            <person name="Korchina V."/>
            <person name="Kovar C."/>
            <person name="Mata R."/>
            <person name="Mathew T."/>
            <person name="Ngo R."/>
            <person name="Nguyen L."/>
            <person name="Nguyen N."/>
            <person name="Okwuonu G."/>
            <person name="Ongeri F."/>
            <person name="Pham C."/>
            <person name="Simmons D."/>
            <person name="Wilczek-Boney K."/>
            <person name="Hale W."/>
            <person name="Jakkamsetti A."/>
            <person name="Pham P."/>
            <person name="Ruth R."/>
            <person name="San Lucas F."/>
            <person name="Warren J."/>
            <person name="Zhang J."/>
            <person name="Zhao Z."/>
            <person name="Zhou C."/>
            <person name="Zhu D."/>
            <person name="Lee S."/>
            <person name="Bess C."/>
            <person name="Blankenburg K."/>
            <person name="Forbes L."/>
            <person name="Fu Q."/>
            <person name="Gubbala S."/>
            <person name="Hirani K."/>
            <person name="Jayaseelan J.C."/>
            <person name="Lara F."/>
            <person name="Munidasa M."/>
            <person name="Palculict T."/>
            <person name="Patil S."/>
            <person name="Pu L.-L."/>
            <person name="Saada N."/>
            <person name="Tang L."/>
            <person name="Weissenberger G."/>
            <person name="Zhu Y."/>
            <person name="Hemphill L."/>
            <person name="Shang Y."/>
            <person name="Youmans B."/>
            <person name="Ayvaz T."/>
            <person name="Ross M."/>
            <person name="Santibanez J."/>
            <person name="Aqrawi P."/>
            <person name="Gross S."/>
            <person name="Joshi V."/>
            <person name="Fowler G."/>
            <person name="Nazareth L."/>
            <person name="Reid J."/>
            <person name="Worley K."/>
            <person name="Petrosino J."/>
            <person name="Highlander S."/>
            <person name="Gibbs R."/>
        </authorList>
    </citation>
    <scope>NUCLEOTIDE SEQUENCE [LARGE SCALE GENOMIC DNA]</scope>
    <source>
        <strain evidence="1 2">DSM 16608</strain>
    </source>
</reference>
<evidence type="ECO:0000313" key="2">
    <source>
        <dbReference type="Proteomes" id="UP000005697"/>
    </source>
</evidence>
<name>F0F580_9BACT</name>
<dbReference type="STRING" id="888743.HMPREF9141_0746"/>
<keyword evidence="2" id="KW-1185">Reference proteome</keyword>
<dbReference type="RefSeq" id="WP_007368279.1">
    <property type="nucleotide sequence ID" value="NZ_GL872283.1"/>
</dbReference>
<dbReference type="EMBL" id="AEWX01000011">
    <property type="protein sequence ID" value="EGC20686.1"/>
    <property type="molecule type" value="Genomic_DNA"/>
</dbReference>
<comment type="caution">
    <text evidence="1">The sequence shown here is derived from an EMBL/GenBank/DDBJ whole genome shotgun (WGS) entry which is preliminary data.</text>
</comment>
<dbReference type="Proteomes" id="UP000005697">
    <property type="component" value="Unassembled WGS sequence"/>
</dbReference>
<evidence type="ECO:0008006" key="3">
    <source>
        <dbReference type="Google" id="ProtNLM"/>
    </source>
</evidence>
<evidence type="ECO:0000313" key="1">
    <source>
        <dbReference type="EMBL" id="EGC20686.1"/>
    </source>
</evidence>
<organism evidence="1 2">
    <name type="scientific">Prevotella multiformis DSM 16608</name>
    <dbReference type="NCBI Taxonomy" id="888743"/>
    <lineage>
        <taxon>Bacteria</taxon>
        <taxon>Pseudomonadati</taxon>
        <taxon>Bacteroidota</taxon>
        <taxon>Bacteroidia</taxon>
        <taxon>Bacteroidales</taxon>
        <taxon>Prevotellaceae</taxon>
        <taxon>Prevotella</taxon>
    </lineage>
</organism>
<sequence length="301" mass="34550">MNRNNFTSLILLAGIVTVTSCVEEKRPTPVRQRINVTPPSRESEAISQLTASIDDISANLDLIYSQEALLCKTVEHTNKRTKIIQQINTLGALLGEKQRQIARIQKERARKPEGTAGERAAMEKLYKVLDFLSAQLQEKGERVASLQVMAKRKDISVEQLRYAVMNREINMDVLYDRLRLSELERENIRLKARRILERQEEASPEVYYIIARKQTLKEKGLLKTSLFSKKIDGNHIVKENFTKADRKELKTLTINSRTPKVLSANPETSYTLTENEDGTTTLTITDADRFWNVSRYLIIQE</sequence>
<dbReference type="PROSITE" id="PS51257">
    <property type="entry name" value="PROKAR_LIPOPROTEIN"/>
    <property type="match status" value="1"/>
</dbReference>
<gene>
    <name evidence="1" type="ORF">HMPREF9141_0746</name>
</gene>
<proteinExistence type="predicted"/>
<dbReference type="AlphaFoldDB" id="F0F580"/>
<dbReference type="HOGENOM" id="CLU_936450_0_0_10"/>
<accession>F0F580</accession>
<protein>
    <recommendedName>
        <fullName evidence="3">Lipoprotein</fullName>
    </recommendedName>
</protein>